<evidence type="ECO:0000256" key="3">
    <source>
        <dbReference type="ARBA" id="ARBA00012966"/>
    </source>
</evidence>
<proteinExistence type="inferred from homology"/>
<evidence type="ECO:0000256" key="2">
    <source>
        <dbReference type="ARBA" id="ARBA00008142"/>
    </source>
</evidence>
<keyword evidence="12" id="KW-0597">Phosphoprotein</keyword>
<evidence type="ECO:0000256" key="10">
    <source>
        <dbReference type="ARBA" id="ARBA00022842"/>
    </source>
</evidence>
<keyword evidence="5 12" id="KW-0808">Transferase</keyword>
<dbReference type="SUPFAM" id="SSF54919">
    <property type="entry name" value="Nucleoside diphosphate kinase, NDK"/>
    <property type="match status" value="1"/>
</dbReference>
<keyword evidence="9 12" id="KW-0067">ATP-binding</keyword>
<evidence type="ECO:0000259" key="15">
    <source>
        <dbReference type="SMART" id="SM00562"/>
    </source>
</evidence>
<accession>A0A1F7WXQ7</accession>
<dbReference type="HAMAP" id="MF_00451">
    <property type="entry name" value="NDP_kinase"/>
    <property type="match status" value="1"/>
</dbReference>
<dbReference type="GO" id="GO:0006183">
    <property type="term" value="P:GTP biosynthetic process"/>
    <property type="evidence" value="ECO:0007669"/>
    <property type="project" value="UniProtKB-UniRule"/>
</dbReference>
<evidence type="ECO:0000256" key="1">
    <source>
        <dbReference type="ARBA" id="ARBA00001946"/>
    </source>
</evidence>
<keyword evidence="10 12" id="KW-0460">Magnesium</keyword>
<comment type="similarity">
    <text evidence="2 12 13 14">Belongs to the NDK family.</text>
</comment>
<keyword evidence="7 12" id="KW-0547">Nucleotide-binding</keyword>
<feature type="binding site" evidence="12 13">
    <location>
        <position position="102"/>
    </location>
    <ligand>
        <name>ATP</name>
        <dbReference type="ChEBI" id="CHEBI:30616"/>
    </ligand>
</feature>
<evidence type="ECO:0000256" key="9">
    <source>
        <dbReference type="ARBA" id="ARBA00022840"/>
    </source>
</evidence>
<feature type="domain" description="Nucleoside diphosphate kinase-like" evidence="15">
    <location>
        <begin position="1"/>
        <end position="138"/>
    </location>
</feature>
<keyword evidence="8 12" id="KW-0418">Kinase</keyword>
<dbReference type="GO" id="GO:0006228">
    <property type="term" value="P:UTP biosynthetic process"/>
    <property type="evidence" value="ECO:0007669"/>
    <property type="project" value="UniProtKB-UniRule"/>
</dbReference>
<evidence type="ECO:0000256" key="7">
    <source>
        <dbReference type="ARBA" id="ARBA00022741"/>
    </source>
</evidence>
<feature type="binding site" evidence="12 13">
    <location>
        <position position="9"/>
    </location>
    <ligand>
        <name>ATP</name>
        <dbReference type="ChEBI" id="CHEBI:30616"/>
    </ligand>
</feature>
<evidence type="ECO:0000256" key="13">
    <source>
        <dbReference type="PROSITE-ProRule" id="PRU00706"/>
    </source>
</evidence>
<feature type="active site" description="Pros-phosphohistidine intermediate" evidence="12 13">
    <location>
        <position position="115"/>
    </location>
</feature>
<comment type="function">
    <text evidence="12">Major role in the synthesis of nucleoside triphosphates other than ATP. The ATP gamma phosphate is transferred to the NDP beta phosphate via a ping-pong mechanism, using a phosphorylated active-site intermediate.</text>
</comment>
<feature type="binding site" evidence="12 13">
    <location>
        <position position="91"/>
    </location>
    <ligand>
        <name>ATP</name>
        <dbReference type="ChEBI" id="CHEBI:30616"/>
    </ligand>
</feature>
<dbReference type="InterPro" id="IPR034907">
    <property type="entry name" value="NDK-like_dom"/>
</dbReference>
<dbReference type="STRING" id="1817813.A2008_01795"/>
<comment type="catalytic activity">
    <reaction evidence="12">
        <text>a ribonucleoside 5'-diphosphate + ATP = a ribonucleoside 5'-triphosphate + ADP</text>
        <dbReference type="Rhea" id="RHEA:18113"/>
        <dbReference type="ChEBI" id="CHEBI:30616"/>
        <dbReference type="ChEBI" id="CHEBI:57930"/>
        <dbReference type="ChEBI" id="CHEBI:61557"/>
        <dbReference type="ChEBI" id="CHEBI:456216"/>
        <dbReference type="EC" id="2.7.4.6"/>
    </reaction>
</comment>
<keyword evidence="11 12" id="KW-0546">Nucleotide metabolism</keyword>
<dbReference type="PRINTS" id="PR01243">
    <property type="entry name" value="NUCDPKINASE"/>
</dbReference>
<dbReference type="CDD" id="cd04413">
    <property type="entry name" value="NDPk_I"/>
    <property type="match status" value="1"/>
</dbReference>
<evidence type="ECO:0000313" key="16">
    <source>
        <dbReference type="EMBL" id="OGM07642.1"/>
    </source>
</evidence>
<comment type="subcellular location">
    <subcellularLocation>
        <location evidence="12">Cytoplasm</location>
    </subcellularLocation>
</comment>
<protein>
    <recommendedName>
        <fullName evidence="4 12">Nucleoside diphosphate kinase</fullName>
        <shortName evidence="12">NDK</shortName>
        <shortName evidence="12">NDP kinase</shortName>
        <ecNumber evidence="3 12">2.7.4.6</ecNumber>
    </recommendedName>
    <alternativeName>
        <fullName evidence="12">Nucleoside-2-P kinase</fullName>
    </alternativeName>
</protein>
<reference evidence="16 17" key="1">
    <citation type="journal article" date="2016" name="Nat. Commun.">
        <title>Thousands of microbial genomes shed light on interconnected biogeochemical processes in an aquifer system.</title>
        <authorList>
            <person name="Anantharaman K."/>
            <person name="Brown C.T."/>
            <person name="Hug L.A."/>
            <person name="Sharon I."/>
            <person name="Castelle C.J."/>
            <person name="Probst A.J."/>
            <person name="Thomas B.C."/>
            <person name="Singh A."/>
            <person name="Wilkins M.J."/>
            <person name="Karaoz U."/>
            <person name="Brodie E.L."/>
            <person name="Williams K.H."/>
            <person name="Hubbard S.S."/>
            <person name="Banfield J.F."/>
        </authorList>
    </citation>
    <scope>NUCLEOTIDE SEQUENCE [LARGE SCALE GENOMIC DNA]</scope>
</reference>
<evidence type="ECO:0000313" key="17">
    <source>
        <dbReference type="Proteomes" id="UP000178735"/>
    </source>
</evidence>
<evidence type="ECO:0000256" key="8">
    <source>
        <dbReference type="ARBA" id="ARBA00022777"/>
    </source>
</evidence>
<keyword evidence="12" id="KW-0963">Cytoplasm</keyword>
<gene>
    <name evidence="12" type="primary">ndk</name>
    <name evidence="16" type="ORF">A2008_01795</name>
</gene>
<dbReference type="EMBL" id="MGFH01000039">
    <property type="protein sequence ID" value="OGM07642.1"/>
    <property type="molecule type" value="Genomic_DNA"/>
</dbReference>
<feature type="binding site" evidence="12 13">
    <location>
        <position position="57"/>
    </location>
    <ligand>
        <name>ATP</name>
        <dbReference type="ChEBI" id="CHEBI:30616"/>
    </ligand>
</feature>
<evidence type="ECO:0000256" key="12">
    <source>
        <dbReference type="HAMAP-Rule" id="MF_00451"/>
    </source>
</evidence>
<evidence type="ECO:0000256" key="4">
    <source>
        <dbReference type="ARBA" id="ARBA00017632"/>
    </source>
</evidence>
<dbReference type="FunFam" id="3.30.70.141:FF:000003">
    <property type="entry name" value="Nucleoside diphosphate kinase"/>
    <property type="match status" value="1"/>
</dbReference>
<dbReference type="GO" id="GO:0006241">
    <property type="term" value="P:CTP biosynthetic process"/>
    <property type="evidence" value="ECO:0007669"/>
    <property type="project" value="UniProtKB-UniRule"/>
</dbReference>
<dbReference type="InterPro" id="IPR036850">
    <property type="entry name" value="NDK-like_dom_sf"/>
</dbReference>
<dbReference type="Pfam" id="PF00334">
    <property type="entry name" value="NDK"/>
    <property type="match status" value="1"/>
</dbReference>
<name>A0A1F7WXQ7_9BACT</name>
<dbReference type="SMART" id="SM00562">
    <property type="entry name" value="NDK"/>
    <property type="match status" value="1"/>
</dbReference>
<feature type="binding site" evidence="12 13">
    <location>
        <position position="112"/>
    </location>
    <ligand>
        <name>ATP</name>
        <dbReference type="ChEBI" id="CHEBI:30616"/>
    </ligand>
</feature>
<dbReference type="GO" id="GO:0005737">
    <property type="term" value="C:cytoplasm"/>
    <property type="evidence" value="ECO:0007669"/>
    <property type="project" value="UniProtKB-SubCell"/>
</dbReference>
<dbReference type="EC" id="2.7.4.6" evidence="3 12"/>
<dbReference type="PROSITE" id="PS51374">
    <property type="entry name" value="NDPK_LIKE"/>
    <property type="match status" value="1"/>
</dbReference>
<dbReference type="GO" id="GO:0046872">
    <property type="term" value="F:metal ion binding"/>
    <property type="evidence" value="ECO:0007669"/>
    <property type="project" value="UniProtKB-KW"/>
</dbReference>
<dbReference type="Proteomes" id="UP000178735">
    <property type="component" value="Unassembled WGS sequence"/>
</dbReference>
<dbReference type="Gene3D" id="3.30.70.141">
    <property type="entry name" value="Nucleoside diphosphate kinase-like domain"/>
    <property type="match status" value="1"/>
</dbReference>
<dbReference type="NCBIfam" id="NF001908">
    <property type="entry name" value="PRK00668.1"/>
    <property type="match status" value="1"/>
</dbReference>
<dbReference type="GO" id="GO:0004550">
    <property type="term" value="F:nucleoside diphosphate kinase activity"/>
    <property type="evidence" value="ECO:0007669"/>
    <property type="project" value="UniProtKB-UniRule"/>
</dbReference>
<comment type="cofactor">
    <cofactor evidence="1 12">
        <name>Mg(2+)</name>
        <dbReference type="ChEBI" id="CHEBI:18420"/>
    </cofactor>
</comment>
<evidence type="ECO:0000256" key="6">
    <source>
        <dbReference type="ARBA" id="ARBA00022723"/>
    </source>
</evidence>
<dbReference type="PANTHER" id="PTHR11349">
    <property type="entry name" value="NUCLEOSIDE DIPHOSPHATE KINASE"/>
    <property type="match status" value="1"/>
</dbReference>
<dbReference type="GO" id="GO:0005524">
    <property type="term" value="F:ATP binding"/>
    <property type="evidence" value="ECO:0007669"/>
    <property type="project" value="UniProtKB-UniRule"/>
</dbReference>
<dbReference type="InterPro" id="IPR001564">
    <property type="entry name" value="Nucleoside_diP_kinase"/>
</dbReference>
<dbReference type="AlphaFoldDB" id="A0A1F7WXQ7"/>
<comment type="subunit">
    <text evidence="12">Homotetramer.</text>
</comment>
<organism evidence="16 17">
    <name type="scientific">Candidatus Wallbacteria bacterium GWC2_49_35</name>
    <dbReference type="NCBI Taxonomy" id="1817813"/>
    <lineage>
        <taxon>Bacteria</taxon>
        <taxon>Candidatus Walliibacteriota</taxon>
    </lineage>
</organism>
<keyword evidence="6 12" id="KW-0479">Metal-binding</keyword>
<evidence type="ECO:0000256" key="11">
    <source>
        <dbReference type="ARBA" id="ARBA00023080"/>
    </source>
</evidence>
<feature type="binding site" evidence="12 13">
    <location>
        <position position="85"/>
    </location>
    <ligand>
        <name>ATP</name>
        <dbReference type="ChEBI" id="CHEBI:30616"/>
    </ligand>
</feature>
<comment type="catalytic activity">
    <reaction evidence="12">
        <text>a 2'-deoxyribonucleoside 5'-diphosphate + ATP = a 2'-deoxyribonucleoside 5'-triphosphate + ADP</text>
        <dbReference type="Rhea" id="RHEA:44640"/>
        <dbReference type="ChEBI" id="CHEBI:30616"/>
        <dbReference type="ChEBI" id="CHEBI:61560"/>
        <dbReference type="ChEBI" id="CHEBI:73316"/>
        <dbReference type="ChEBI" id="CHEBI:456216"/>
        <dbReference type="EC" id="2.7.4.6"/>
    </reaction>
</comment>
<comment type="caution">
    <text evidence="16">The sequence shown here is derived from an EMBL/GenBank/DDBJ whole genome shotgun (WGS) entry which is preliminary data.</text>
</comment>
<sequence>MERTFVMVKPDGVDKGLIGEVVSRIENKNLKIVAMKLMQISEKLAGEHYKEHVGKPFFPALMRFTTMGPVVAMVIEGPNVIEVMRKLAGATNPMEAAPGTIRKEFAMYVTYNIVHCSDCVESANREISIFFNEGEIVSYSKSLEKWNELLK</sequence>
<evidence type="ECO:0000256" key="14">
    <source>
        <dbReference type="RuleBase" id="RU004011"/>
    </source>
</evidence>
<evidence type="ECO:0000256" key="5">
    <source>
        <dbReference type="ARBA" id="ARBA00022679"/>
    </source>
</evidence>